<protein>
    <recommendedName>
        <fullName evidence="7">DNA repair protein RAD51 homolog 3</fullName>
    </recommendedName>
</protein>
<evidence type="ECO:0000313" key="10">
    <source>
        <dbReference type="Proteomes" id="UP001479436"/>
    </source>
</evidence>
<dbReference type="EMBL" id="JASJQH010006959">
    <property type="protein sequence ID" value="KAK9722098.1"/>
    <property type="molecule type" value="Genomic_DNA"/>
</dbReference>
<keyword evidence="10" id="KW-1185">Reference proteome</keyword>
<keyword evidence="5" id="KW-0234">DNA repair</keyword>
<comment type="subcellular location">
    <subcellularLocation>
        <location evidence="1">Nucleus</location>
    </subcellularLocation>
</comment>
<evidence type="ECO:0000256" key="6">
    <source>
        <dbReference type="ARBA" id="ARBA00023242"/>
    </source>
</evidence>
<dbReference type="CDD" id="cd19492">
    <property type="entry name" value="Rad51C"/>
    <property type="match status" value="1"/>
</dbReference>
<dbReference type="Proteomes" id="UP001479436">
    <property type="component" value="Unassembled WGS sequence"/>
</dbReference>
<feature type="domain" description="RecA family profile 1" evidence="8">
    <location>
        <begin position="75"/>
        <end position="261"/>
    </location>
</feature>
<dbReference type="SMART" id="SM00382">
    <property type="entry name" value="AAA"/>
    <property type="match status" value="1"/>
</dbReference>
<evidence type="ECO:0000259" key="8">
    <source>
        <dbReference type="PROSITE" id="PS50162"/>
    </source>
</evidence>
<keyword evidence="4" id="KW-0067">ATP-binding</keyword>
<evidence type="ECO:0000256" key="1">
    <source>
        <dbReference type="ARBA" id="ARBA00004123"/>
    </source>
</evidence>
<sequence>MYSRPITTLNLSPFIRGKLLKAGFKNTKDLEGITPVGLSRELTISNEEALVILQQVRQENVDSFSATEALEREKTRCPISTGCSDLDEMFGSRGIMVGKITEFCGVPGIGKTQLGMQLALNVQIPKSLGGPEGEAIYIDTEGSFIAQRTAEIAEGTIERINQQLHEKAIDAEPLQVESMLARIHYFRVLEYTELVALVNLLEEFLETHTMVKIIIIDSIAFHFRLNFTDMGLRTRLLNGIAQTLLQVADSKDIAVVLMNQMTTKINHHAVDKQNEAVLVPALGESWGHASTNRVILFWKDGVRNALLYKSPSMGEKVVQYQVTAHGIQEYEESRKRMHSDP</sequence>
<dbReference type="PIRSF" id="PIRSF005856">
    <property type="entry name" value="Rad51"/>
    <property type="match status" value="1"/>
</dbReference>
<organism evidence="9 10">
    <name type="scientific">Basidiobolus ranarum</name>
    <dbReference type="NCBI Taxonomy" id="34480"/>
    <lineage>
        <taxon>Eukaryota</taxon>
        <taxon>Fungi</taxon>
        <taxon>Fungi incertae sedis</taxon>
        <taxon>Zoopagomycota</taxon>
        <taxon>Entomophthoromycotina</taxon>
        <taxon>Basidiobolomycetes</taxon>
        <taxon>Basidiobolales</taxon>
        <taxon>Basidiobolaceae</taxon>
        <taxon>Basidiobolus</taxon>
    </lineage>
</organism>
<gene>
    <name evidence="9" type="ORF">K7432_002945</name>
</gene>
<evidence type="ECO:0000313" key="9">
    <source>
        <dbReference type="EMBL" id="KAK9722098.1"/>
    </source>
</evidence>
<keyword evidence="6" id="KW-0539">Nucleus</keyword>
<comment type="caution">
    <text evidence="9">The sequence shown here is derived from an EMBL/GenBank/DDBJ whole genome shotgun (WGS) entry which is preliminary data.</text>
</comment>
<evidence type="ECO:0000256" key="7">
    <source>
        <dbReference type="ARBA" id="ARBA00040674"/>
    </source>
</evidence>
<evidence type="ECO:0000256" key="2">
    <source>
        <dbReference type="ARBA" id="ARBA00022741"/>
    </source>
</evidence>
<keyword evidence="3" id="KW-0227">DNA damage</keyword>
<dbReference type="InterPro" id="IPR013632">
    <property type="entry name" value="Rad51_C"/>
</dbReference>
<dbReference type="InterPro" id="IPR003593">
    <property type="entry name" value="AAA+_ATPase"/>
</dbReference>
<dbReference type="InterPro" id="IPR027417">
    <property type="entry name" value="P-loop_NTPase"/>
</dbReference>
<dbReference type="SUPFAM" id="SSF52540">
    <property type="entry name" value="P-loop containing nucleoside triphosphate hydrolases"/>
    <property type="match status" value="1"/>
</dbReference>
<dbReference type="PROSITE" id="PS50162">
    <property type="entry name" value="RECA_2"/>
    <property type="match status" value="1"/>
</dbReference>
<dbReference type="InterPro" id="IPR020588">
    <property type="entry name" value="RecA_ATP-bd"/>
</dbReference>
<dbReference type="InterPro" id="IPR016467">
    <property type="entry name" value="DNA_recomb/repair_RecA-like"/>
</dbReference>
<keyword evidence="2" id="KW-0547">Nucleotide-binding</keyword>
<evidence type="ECO:0000256" key="4">
    <source>
        <dbReference type="ARBA" id="ARBA00022840"/>
    </source>
</evidence>
<dbReference type="Gene3D" id="3.40.50.300">
    <property type="entry name" value="P-loop containing nucleotide triphosphate hydrolases"/>
    <property type="match status" value="1"/>
</dbReference>
<proteinExistence type="predicted"/>
<dbReference type="PANTHER" id="PTHR46239">
    <property type="entry name" value="DNA REPAIR PROTEIN RAD51 HOMOLOG 3 RAD51C"/>
    <property type="match status" value="1"/>
</dbReference>
<evidence type="ECO:0000256" key="5">
    <source>
        <dbReference type="ARBA" id="ARBA00023204"/>
    </source>
</evidence>
<reference evidence="9 10" key="1">
    <citation type="submission" date="2023-04" db="EMBL/GenBank/DDBJ databases">
        <title>Genome of Basidiobolus ranarum AG-B5.</title>
        <authorList>
            <person name="Stajich J.E."/>
            <person name="Carter-House D."/>
            <person name="Gryganskyi A."/>
        </authorList>
    </citation>
    <scope>NUCLEOTIDE SEQUENCE [LARGE SCALE GENOMIC DNA]</scope>
    <source>
        <strain evidence="9 10">AG-B5</strain>
    </source>
</reference>
<evidence type="ECO:0000256" key="3">
    <source>
        <dbReference type="ARBA" id="ARBA00022763"/>
    </source>
</evidence>
<accession>A0ABR2W775</accession>
<dbReference type="InterPro" id="IPR052093">
    <property type="entry name" value="HR_Repair_Mediator"/>
</dbReference>
<dbReference type="PANTHER" id="PTHR46239:SF1">
    <property type="entry name" value="DNA REPAIR PROTEIN RAD51 HOMOLOG 3"/>
    <property type="match status" value="1"/>
</dbReference>
<dbReference type="Pfam" id="PF08423">
    <property type="entry name" value="Rad51"/>
    <property type="match status" value="1"/>
</dbReference>
<name>A0ABR2W775_9FUNG</name>